<evidence type="ECO:0000256" key="9">
    <source>
        <dbReference type="ARBA" id="ARBA00023128"/>
    </source>
</evidence>
<evidence type="ECO:0000256" key="10">
    <source>
        <dbReference type="ARBA" id="ARBA00023136"/>
    </source>
</evidence>
<keyword evidence="9" id="KW-0496">Mitochondrion</keyword>
<comment type="similarity">
    <text evidence="3">Belongs to the complex I NDUFA2 subunit family.</text>
</comment>
<dbReference type="SUPFAM" id="SSF52833">
    <property type="entry name" value="Thioredoxin-like"/>
    <property type="match status" value="1"/>
</dbReference>
<accession>A0A9P0A490</accession>
<dbReference type="OrthoDB" id="10250268at2759"/>
<evidence type="ECO:0000313" key="14">
    <source>
        <dbReference type="EMBL" id="CAH0386053.1"/>
    </source>
</evidence>
<evidence type="ECO:0000256" key="4">
    <source>
        <dbReference type="ARBA" id="ARBA00016394"/>
    </source>
</evidence>
<evidence type="ECO:0000259" key="13">
    <source>
        <dbReference type="SMART" id="SM00916"/>
    </source>
</evidence>
<evidence type="ECO:0000256" key="1">
    <source>
        <dbReference type="ARBA" id="ARBA00003195"/>
    </source>
</evidence>
<dbReference type="InterPro" id="IPR036249">
    <property type="entry name" value="Thioredoxin-like_sf"/>
</dbReference>
<gene>
    <name evidence="14" type="ORF">BEMITA_LOCUS5218</name>
</gene>
<dbReference type="InterPro" id="IPR016464">
    <property type="entry name" value="NADH_Ub_cplx-1_asu_su-2"/>
</dbReference>
<sequence length="94" mass="10511">MAARAIKFGSHLKELRLHLCQTGETSKGVRDFIQNHYVSLKSANPLFPILVREASGVEPRLYARYEFGKETHTSLANLPAEQVMAKIEQAANSK</sequence>
<name>A0A9P0A490_BEMTA</name>
<comment type="function">
    <text evidence="1">Accessory subunit of the mitochondrial membrane respiratory chain NADH dehydrogenase (Complex I), that is believed not to be involved in catalysis. Complex I functions in the transfer of electrons from NADH to the respiratory chain. The immediate electron acceptor for the enzyme is believed to be ubiquinone.</text>
</comment>
<evidence type="ECO:0000256" key="6">
    <source>
        <dbReference type="ARBA" id="ARBA00022660"/>
    </source>
</evidence>
<dbReference type="PANTHER" id="PTHR12878:SF0">
    <property type="entry name" value="NADH DEHYDROGENASE [UBIQUINONE] 1 ALPHA SUBCOMPLEX SUBUNIT 2"/>
    <property type="match status" value="1"/>
</dbReference>
<keyword evidence="7" id="KW-0999">Mitochondrion inner membrane</keyword>
<feature type="domain" description="Ribosomal protein/NADH dehydrogenase" evidence="13">
    <location>
        <begin position="21"/>
        <end position="94"/>
    </location>
</feature>
<evidence type="ECO:0000256" key="7">
    <source>
        <dbReference type="ARBA" id="ARBA00022792"/>
    </source>
</evidence>
<keyword evidence="10" id="KW-0472">Membrane</keyword>
<keyword evidence="8" id="KW-0249">Electron transport</keyword>
<organism evidence="14 15">
    <name type="scientific">Bemisia tabaci</name>
    <name type="common">Sweetpotato whitefly</name>
    <name type="synonym">Aleurodes tabaci</name>
    <dbReference type="NCBI Taxonomy" id="7038"/>
    <lineage>
        <taxon>Eukaryota</taxon>
        <taxon>Metazoa</taxon>
        <taxon>Ecdysozoa</taxon>
        <taxon>Arthropoda</taxon>
        <taxon>Hexapoda</taxon>
        <taxon>Insecta</taxon>
        <taxon>Pterygota</taxon>
        <taxon>Neoptera</taxon>
        <taxon>Paraneoptera</taxon>
        <taxon>Hemiptera</taxon>
        <taxon>Sternorrhyncha</taxon>
        <taxon>Aleyrodoidea</taxon>
        <taxon>Aleyrodidae</taxon>
        <taxon>Aleyrodinae</taxon>
        <taxon>Bemisia</taxon>
    </lineage>
</organism>
<evidence type="ECO:0000256" key="8">
    <source>
        <dbReference type="ARBA" id="ARBA00022982"/>
    </source>
</evidence>
<dbReference type="SMART" id="SM00916">
    <property type="entry name" value="L51_S25_CI-B8"/>
    <property type="match status" value="1"/>
</dbReference>
<dbReference type="Proteomes" id="UP001152759">
    <property type="component" value="Chromosome 3"/>
</dbReference>
<evidence type="ECO:0000256" key="2">
    <source>
        <dbReference type="ARBA" id="ARBA00004443"/>
    </source>
</evidence>
<dbReference type="GO" id="GO:0005743">
    <property type="term" value="C:mitochondrial inner membrane"/>
    <property type="evidence" value="ECO:0007669"/>
    <property type="project" value="UniProtKB-SubCell"/>
</dbReference>
<dbReference type="Gene3D" id="3.40.30.10">
    <property type="entry name" value="Glutaredoxin"/>
    <property type="match status" value="1"/>
</dbReference>
<dbReference type="PANTHER" id="PTHR12878">
    <property type="entry name" value="NADH-UBIQUINONE OXIDOREDUCTASE B8 SUBUNIT"/>
    <property type="match status" value="1"/>
</dbReference>
<dbReference type="AlphaFoldDB" id="A0A9P0A490"/>
<proteinExistence type="inferred from homology"/>
<dbReference type="PIRSF" id="PIRSF005822">
    <property type="entry name" value="NDUA2"/>
    <property type="match status" value="1"/>
</dbReference>
<evidence type="ECO:0000256" key="11">
    <source>
        <dbReference type="ARBA" id="ARBA00031441"/>
    </source>
</evidence>
<protein>
    <recommendedName>
        <fullName evidence="4">NADH dehydrogenase [ubiquinone] 1 alpha subcomplex subunit 2</fullName>
    </recommendedName>
    <alternativeName>
        <fullName evidence="11">Complex I-B8</fullName>
    </alternativeName>
    <alternativeName>
        <fullName evidence="12">NADH-ubiquinone oxidoreductase B8 subunit</fullName>
    </alternativeName>
</protein>
<reference evidence="14" key="1">
    <citation type="submission" date="2021-12" db="EMBL/GenBank/DDBJ databases">
        <authorList>
            <person name="King R."/>
        </authorList>
    </citation>
    <scope>NUCLEOTIDE SEQUENCE</scope>
</reference>
<comment type="subcellular location">
    <subcellularLocation>
        <location evidence="2">Mitochondrion inner membrane</location>
        <topology evidence="2">Peripheral membrane protein</topology>
        <orientation evidence="2">Matrix side</orientation>
    </subcellularLocation>
</comment>
<keyword evidence="15" id="KW-1185">Reference proteome</keyword>
<evidence type="ECO:0000256" key="12">
    <source>
        <dbReference type="ARBA" id="ARBA00032513"/>
    </source>
</evidence>
<keyword evidence="6" id="KW-0679">Respiratory chain</keyword>
<evidence type="ECO:0000256" key="3">
    <source>
        <dbReference type="ARBA" id="ARBA00008939"/>
    </source>
</evidence>
<dbReference type="InterPro" id="IPR007741">
    <property type="entry name" value="Ribosomal_mL43/mS25/NADH_DH"/>
</dbReference>
<evidence type="ECO:0000313" key="15">
    <source>
        <dbReference type="Proteomes" id="UP001152759"/>
    </source>
</evidence>
<evidence type="ECO:0000256" key="5">
    <source>
        <dbReference type="ARBA" id="ARBA00022448"/>
    </source>
</evidence>
<dbReference type="Pfam" id="PF05047">
    <property type="entry name" value="L51_S25_CI-B8"/>
    <property type="match status" value="1"/>
</dbReference>
<keyword evidence="5" id="KW-0813">Transport</keyword>
<dbReference type="EMBL" id="OU963864">
    <property type="protein sequence ID" value="CAH0386053.1"/>
    <property type="molecule type" value="Genomic_DNA"/>
</dbReference>
<dbReference type="KEGG" id="btab:109030807"/>